<comment type="caution">
    <text evidence="1">The sequence shown here is derived from an EMBL/GenBank/DDBJ whole genome shotgun (WGS) entry which is preliminary data.</text>
</comment>
<dbReference type="Proteomes" id="UP000838756">
    <property type="component" value="Unassembled WGS sequence"/>
</dbReference>
<name>A0A8S4R9K2_9NEOP</name>
<organism evidence="1 2">
    <name type="scientific">Pararge aegeria aegeria</name>
    <dbReference type="NCBI Taxonomy" id="348720"/>
    <lineage>
        <taxon>Eukaryota</taxon>
        <taxon>Metazoa</taxon>
        <taxon>Ecdysozoa</taxon>
        <taxon>Arthropoda</taxon>
        <taxon>Hexapoda</taxon>
        <taxon>Insecta</taxon>
        <taxon>Pterygota</taxon>
        <taxon>Neoptera</taxon>
        <taxon>Endopterygota</taxon>
        <taxon>Lepidoptera</taxon>
        <taxon>Glossata</taxon>
        <taxon>Ditrysia</taxon>
        <taxon>Papilionoidea</taxon>
        <taxon>Nymphalidae</taxon>
        <taxon>Satyrinae</taxon>
        <taxon>Satyrini</taxon>
        <taxon>Parargina</taxon>
        <taxon>Pararge</taxon>
    </lineage>
</organism>
<dbReference type="AlphaFoldDB" id="A0A8S4R9K2"/>
<gene>
    <name evidence="1" type="primary">jg5325</name>
    <name evidence="1" type="ORF">PAEG_LOCUS10920</name>
</gene>
<dbReference type="EMBL" id="CAKXAJ010024914">
    <property type="protein sequence ID" value="CAH2232701.1"/>
    <property type="molecule type" value="Genomic_DNA"/>
</dbReference>
<accession>A0A8S4R9K2</accession>
<sequence length="145" mass="16720">MESIADSSKRLDRRSFPTERLPIITGQIQCYQNASVFIYLLPNSPFPLTSEVYLYLPITDSVELLGVNISSNLNFDPNQGKNSWQETWHPHIIRSTGTSRLNRFSPCTELRFDWSTAHIYEMALLSISLKPWIQWITVLEDSLVT</sequence>
<keyword evidence="2" id="KW-1185">Reference proteome</keyword>
<reference evidence="1" key="1">
    <citation type="submission" date="2022-03" db="EMBL/GenBank/DDBJ databases">
        <authorList>
            <person name="Lindestad O."/>
        </authorList>
    </citation>
    <scope>NUCLEOTIDE SEQUENCE</scope>
</reference>
<dbReference type="OrthoDB" id="7480422at2759"/>
<evidence type="ECO:0000313" key="2">
    <source>
        <dbReference type="Proteomes" id="UP000838756"/>
    </source>
</evidence>
<proteinExistence type="predicted"/>
<protein>
    <submittedName>
        <fullName evidence="1">Jg5325 protein</fullName>
    </submittedName>
</protein>
<evidence type="ECO:0000313" key="1">
    <source>
        <dbReference type="EMBL" id="CAH2232701.1"/>
    </source>
</evidence>